<evidence type="ECO:0000259" key="6">
    <source>
        <dbReference type="SMART" id="SM00912"/>
    </source>
</evidence>
<gene>
    <name evidence="7" type="ORF">SAMN06265222_11925</name>
</gene>
<evidence type="ECO:0000256" key="4">
    <source>
        <dbReference type="SAM" id="MobiDB-lite"/>
    </source>
</evidence>
<evidence type="ECO:0000256" key="1">
    <source>
        <dbReference type="ARBA" id="ARBA00004613"/>
    </source>
</evidence>
<comment type="subcellular location">
    <subcellularLocation>
        <location evidence="1">Secreted</location>
    </subcellularLocation>
</comment>
<feature type="region of interest" description="Disordered" evidence="4">
    <location>
        <begin position="1644"/>
        <end position="1704"/>
    </location>
</feature>
<dbReference type="Pfam" id="PF18676">
    <property type="entry name" value="MBG_2"/>
    <property type="match status" value="1"/>
</dbReference>
<evidence type="ECO:0000256" key="3">
    <source>
        <dbReference type="ARBA" id="ARBA00022729"/>
    </source>
</evidence>
<dbReference type="InterPro" id="IPR008638">
    <property type="entry name" value="FhaB/CdiA-like_TPS"/>
</dbReference>
<dbReference type="InterPro" id="IPR012334">
    <property type="entry name" value="Pectin_lyas_fold"/>
</dbReference>
<dbReference type="PANTHER" id="PTHR12338">
    <property type="entry name" value="AUTOTRANSPORTER"/>
    <property type="match status" value="1"/>
</dbReference>
<keyword evidence="2" id="KW-0964">Secreted</keyword>
<keyword evidence="3 5" id="KW-0732">Signal</keyword>
<evidence type="ECO:0000313" key="7">
    <source>
        <dbReference type="EMBL" id="SMP75373.1"/>
    </source>
</evidence>
<dbReference type="Proteomes" id="UP001158067">
    <property type="component" value="Unassembled WGS sequence"/>
</dbReference>
<dbReference type="EMBL" id="FXUG01000019">
    <property type="protein sequence ID" value="SMP75373.1"/>
    <property type="molecule type" value="Genomic_DNA"/>
</dbReference>
<reference evidence="7 8" key="1">
    <citation type="submission" date="2017-05" db="EMBL/GenBank/DDBJ databases">
        <authorList>
            <person name="Varghese N."/>
            <person name="Submissions S."/>
        </authorList>
    </citation>
    <scope>NUCLEOTIDE SEQUENCE [LARGE SCALE GENOMIC DNA]</scope>
    <source>
        <strain evidence="7 8">DSM 25457</strain>
    </source>
</reference>
<comment type="caution">
    <text evidence="7">The sequence shown here is derived from an EMBL/GenBank/DDBJ whole genome shotgun (WGS) entry which is preliminary data.</text>
</comment>
<organism evidence="7 8">
    <name type="scientific">Neorhodopirellula lusitana</name>
    <dbReference type="NCBI Taxonomy" id="445327"/>
    <lineage>
        <taxon>Bacteria</taxon>
        <taxon>Pseudomonadati</taxon>
        <taxon>Planctomycetota</taxon>
        <taxon>Planctomycetia</taxon>
        <taxon>Pirellulales</taxon>
        <taxon>Pirellulaceae</taxon>
        <taxon>Neorhodopirellula</taxon>
    </lineage>
</organism>
<feature type="domain" description="Filamentous haemagglutinin FhaB/tRNA nuclease CdiA-like TPS" evidence="6">
    <location>
        <begin position="44"/>
        <end position="158"/>
    </location>
</feature>
<dbReference type="InterPro" id="IPR041286">
    <property type="entry name" value="MBG_2"/>
</dbReference>
<keyword evidence="8" id="KW-1185">Reference proteome</keyword>
<evidence type="ECO:0000256" key="2">
    <source>
        <dbReference type="ARBA" id="ARBA00022525"/>
    </source>
</evidence>
<feature type="signal peptide" evidence="5">
    <location>
        <begin position="1"/>
        <end position="45"/>
    </location>
</feature>
<dbReference type="InterPro" id="IPR050909">
    <property type="entry name" value="Bact_Autotransporter_VF"/>
</dbReference>
<evidence type="ECO:0000256" key="5">
    <source>
        <dbReference type="SAM" id="SignalP"/>
    </source>
</evidence>
<accession>A0ABY1QMJ0</accession>
<dbReference type="PANTHER" id="PTHR12338:SF8">
    <property type="entry name" value="HEME_HEMOPEXIN-BINDING PROTEIN"/>
    <property type="match status" value="1"/>
</dbReference>
<dbReference type="InterPro" id="IPR011050">
    <property type="entry name" value="Pectin_lyase_fold/virulence"/>
</dbReference>
<evidence type="ECO:0000313" key="8">
    <source>
        <dbReference type="Proteomes" id="UP001158067"/>
    </source>
</evidence>
<dbReference type="NCBIfam" id="TIGR01901">
    <property type="entry name" value="adhes_NPXG"/>
    <property type="match status" value="1"/>
</dbReference>
<dbReference type="Gene3D" id="2.160.20.10">
    <property type="entry name" value="Single-stranded right-handed beta-helix, Pectin lyase-like"/>
    <property type="match status" value="1"/>
</dbReference>
<dbReference type="SMART" id="SM00912">
    <property type="entry name" value="Haemagg_act"/>
    <property type="match status" value="1"/>
</dbReference>
<sequence length="1704" mass="172383">MGQSISGACSVRNRFKRGMLRAKNRKRLLLAAMIVGAAFSTAANAQSPTGGNIVAGAGTIDTSIANLTNITTTTNRAVINWSDFSVGQGQTVNFDQLSSNSAVLNKVVAGAPQSLINGAITSNGNVFLSNASGIVIGSTGTINTNGFTATTLGISNDRFMSGDLSFSGSSSAAVTNNGLISTGDGGAHLIASQVFNNGTIESTGTINLATGGRLKMAGGTYIQADLDTINGGIAAGASLIGNSGTIRAIGGLNVGGEVYLVNPNGRIVNDATIAAALINPSGSGSPSTVGGKVEMLASTEASLNQGTVDVSGTTGGRVVVTGETVSLNASTIDASGELAGGDVRIGGGWKGQNADIANAKQTSVSADSTISVDATDSGDAGTVVVWADGKTDFAGRINARALGQGNGGDAEVSGKDHLAFTGNADLRSSDGEYGTLLLDPATFTIDASNEDAIRAQWGLGSLTIEADNAIEVESDLFPTVSPGGDEMTYADGSKTSLTFREASGGDGAVDINIAAEIRDSRKGSAAVEINAGTGTFTVTENGRISYLLGGVSDVTVTAGDVDVAGSSWIDKLIATGDESVGLGTTATGQLNLSDDDLASLSVGTIQAGDVDIEMGESASVISSLHIDADAVNIDRFAGHSLSISSDDLTITGPVAGSGTFEFNGKSSKTIGLGSAAGDLQFSKTNLEGITGFSTFDIGTATGPGSDIAIDDAALNFYSVILRGSSIDVDTLQIGTNLKLETDSLNVQNQIVKAADTGTLNLDTTTSSRSIGLGDGRVGDFNVTADEFDFLGTYSSLLVTGGSGDVRADMDFTGNYASGITIDGGSGDAFLNEISTDSGFFKLTSGDIYLASALTGDADNTDLRLFSGSGSMSVGAAPAGDWTLDSTEFDRVTNFESVTLQNTSASGLLDVTGADSVNPVDFGTITTGAVNLLADVLVLSDLKVPEALNISVYSGLEIGGAVTTEDSDSFLTINAGRVSSTSGSRATSVGLGSGSTGSVHLDDTELNNIVGFDTVDVDHVSASTPGTTTIDATFDKNLKVSGSRSIDVISLTTTGGSNIDLSTAYQYGGTGNIGTDKIDVTNINASGDIKLDATQVEINGVAQTTQGDVLVEATRTAIGDGTQSSAVSLGSASGSTTVNTQTLTIDASADAPAQLGFAFTGTTTDVDGDISVNASDDITLTGSGSHFATIGHGDAPGNDDTGKSVAGDVTVSGSKNVSITKGHIGHVIDAGGTYASGSTMVYAGLADFSEDNPDRDEDDYHQPYTMVADADSKFVSAGFADGGRLGFYVPDVTQYQIDTAASLNGGQATGAVPTNFGGPSDPNNGFAGEYVGDAAQNWSIFSAPIGLEIQIGNSTSVYGSEITELADITLLGGEAKLYGATTKADLNLAADYDGLSSETDAGTTVLQIKTDDLKKGYFVKRIYRDGETFGSDPGVSIDTAGTHTITPAELTIEIANQTKQYGDVFTWDGTEFDASGLVNSQTVDSLTIASSGAAATAGVTDGPYEITGSAPTGTGFKASNYNITFDSGSLSVTPAPLMLTLRPSSKMVGTESNLNGTEFSAEGLKNDDLVDTITQESEGIPESAVVGVYELTGRDPIGSVFDASNYDITFEHSTLTVKTPEDNTTHDVWSRAGLVAGSVNNLIGGRSGSVTSGQQGSTSVGVTDPGAAGGDEETASQDESGGEDDTSEELAAQLNGEPDGTNTPS</sequence>
<feature type="chain" id="PRO_5046131542" evidence="5">
    <location>
        <begin position="46"/>
        <end position="1704"/>
    </location>
</feature>
<name>A0ABY1QMJ0_9BACT</name>
<dbReference type="SUPFAM" id="SSF51126">
    <property type="entry name" value="Pectin lyase-like"/>
    <property type="match status" value="1"/>
</dbReference>
<feature type="compositionally biased region" description="Acidic residues" evidence="4">
    <location>
        <begin position="1669"/>
        <end position="1687"/>
    </location>
</feature>
<feature type="compositionally biased region" description="Low complexity" evidence="4">
    <location>
        <begin position="1647"/>
        <end position="1662"/>
    </location>
</feature>
<proteinExistence type="predicted"/>
<protein>
    <submittedName>
        <fullName evidence="7">Filamentous hemagglutinin family N-terminal domain-containing protein</fullName>
    </submittedName>
</protein>
<dbReference type="Pfam" id="PF05860">
    <property type="entry name" value="TPS"/>
    <property type="match status" value="1"/>
</dbReference>